<feature type="compositionally biased region" description="Pro residues" evidence="1">
    <location>
        <begin position="967"/>
        <end position="1012"/>
    </location>
</feature>
<organism evidence="3 4">
    <name type="scientific">Edaphochlamys debaryana</name>
    <dbReference type="NCBI Taxonomy" id="47281"/>
    <lineage>
        <taxon>Eukaryota</taxon>
        <taxon>Viridiplantae</taxon>
        <taxon>Chlorophyta</taxon>
        <taxon>core chlorophytes</taxon>
        <taxon>Chlorophyceae</taxon>
        <taxon>CS clade</taxon>
        <taxon>Chlamydomonadales</taxon>
        <taxon>Chlamydomonadales incertae sedis</taxon>
        <taxon>Edaphochlamys</taxon>
    </lineage>
</organism>
<dbReference type="EMBL" id="JAEHOE010000039">
    <property type="protein sequence ID" value="KAG2493222.1"/>
    <property type="molecule type" value="Genomic_DNA"/>
</dbReference>
<feature type="compositionally biased region" description="Pro residues" evidence="1">
    <location>
        <begin position="420"/>
        <end position="464"/>
    </location>
</feature>
<dbReference type="PANTHER" id="PTHR45691">
    <property type="entry name" value="PROTEIN DIAPHANOUS"/>
    <property type="match status" value="1"/>
</dbReference>
<dbReference type="GO" id="GO:0005884">
    <property type="term" value="C:actin filament"/>
    <property type="evidence" value="ECO:0007669"/>
    <property type="project" value="TreeGrafter"/>
</dbReference>
<feature type="domain" description="Apple" evidence="2">
    <location>
        <begin position="1378"/>
        <end position="1448"/>
    </location>
</feature>
<feature type="region of interest" description="Disordered" evidence="1">
    <location>
        <begin position="416"/>
        <end position="464"/>
    </location>
</feature>
<dbReference type="PROSITE" id="PS50948">
    <property type="entry name" value="PAN"/>
    <property type="match status" value="1"/>
</dbReference>
<evidence type="ECO:0000313" key="3">
    <source>
        <dbReference type="EMBL" id="KAG2493222.1"/>
    </source>
</evidence>
<proteinExistence type="predicted"/>
<comment type="caution">
    <text evidence="3">The sequence shown here is derived from an EMBL/GenBank/DDBJ whole genome shotgun (WGS) entry which is preliminary data.</text>
</comment>
<dbReference type="InterPro" id="IPR051412">
    <property type="entry name" value="Formin_Homology_Diaphanous_sf"/>
</dbReference>
<evidence type="ECO:0000256" key="1">
    <source>
        <dbReference type="SAM" id="MobiDB-lite"/>
    </source>
</evidence>
<dbReference type="GO" id="GO:0030041">
    <property type="term" value="P:actin filament polymerization"/>
    <property type="evidence" value="ECO:0007669"/>
    <property type="project" value="TreeGrafter"/>
</dbReference>
<dbReference type="InterPro" id="IPR008752">
    <property type="entry name" value="Peptidase_M11"/>
</dbReference>
<reference evidence="3" key="1">
    <citation type="journal article" date="2020" name="bioRxiv">
        <title>Comparative genomics of Chlamydomonas.</title>
        <authorList>
            <person name="Craig R.J."/>
            <person name="Hasan A.R."/>
            <person name="Ness R.W."/>
            <person name="Keightley P.D."/>
        </authorList>
    </citation>
    <scope>NUCLEOTIDE SEQUENCE</scope>
    <source>
        <strain evidence="3">CCAP 11/70</strain>
    </source>
</reference>
<sequence length="1451" mass="153305">MLVALTGDDRRLLWGLERDGDRQLYGLPARPVDAAGVPYSIGARLNISCTTSTASLVTCASATVNKLIAATTATPAAYALPLQAFLLVRLDGALCRNVAPGLTEAEVDAAVFGSSPGHAAQIEACSGQLLRIPKAGFTRISVTIDCNERVLACDLPYIAQAVHEAAMLNPAYLLTVRHRVILLPNYAFETGQCRFNVSATVKGTYIFYRASAVRSAANQTGEYIQGLLHTYGMRPAYQLGVEYGDPTTPMGSGGTVCPSAPEQYRMGWATAVQLNSTHLPSGGFYSQYFLPYTYDRRPITGVFPNAMIRIKPTWMGNLYSKNVYLSLRLNGRGDEGLAGAYLNKLHVHWAFKAFDDAPVRAEQTNITLLDALPTGGTRNFSEFRLAVRAGAVVYIDGVPKLEVLLCRYNMSASECAVASPSPPSPAPNPPSPQPPVPNPRPPSPPSPPSPQPPKPPSPVPPTPPGPTLSYIASFLDVGLTFVGSTPTAATLSYLDTCLTDVESDAARFLGVTADDVKITALTINDATTTYNPPLRRRLMGATNAAVAAAAQASSGSGGVISRRAAAGARRRLDADPTVNSSSVEVGFSVTLPFNSAAPSNRDLAAAISATRVVLASAAGCSCEAVTGFSVQAGKDQTGYVMRTLAADASISALAAACLGHQFCRGFNELGELKTTTTSNVLSSSGACLYTKTATAGCPMPDGFCEHYSPITGSTSYAGNGGALSMGRMDCDGDGLLDYTCSNQMEGNTADVVLSSRSCAWLKSRDGDVNADTCPPGLLGKKTGEETACWYDFNVRGEALYDIPGTLTHAQCAEACRVDQECDFFQRAYNEHGGMCHLLRSPLRGITPGADASAPATGANSRVEKGCIENANSANGMFFCVRGWSVAGNNIITTTTATVDECIDYCLTVSLCVLAVFREEDGLCQAKRWLFSGSTPAEAVTAEDAQAYSCVLVYRYPNATYIDYTTPRLPPDPAKPPPSPPTPGPPPSPPRPPPPSPTPPRPPPAPPSPPRPPSPPFACASIAGYNVRTNYAVWSAQYSIQWYGSTAEAVAACNIDTSCAGFFGGDFDNNGGETVYRAGTQTDVSNPDVAEGYCLYVKQCNTYTGFTAHYYSGQTLDLLSTRLIISTVTATDLDNAASLCKTTPNCRGFMPTFELLTTANVSYAFDAFPSDDGSSYCFWERTCSATPACAVSDSFNWCPLDPTTGEESSSQYDCDVLVLGSVHVGPFHCIACVCVVAAGDGSLDKVCVTTDGYVGLALSAQSCANSWPLTSADPSTPALCPVAQLERVPGDSSTCWTGYNVAGQVLYHVLHATLASCREACRVEPLCEFFVLWTDGMCQIRAQILQPLGGGNGADPTVDTGCIGGMNSSMTDPSSRYHCAPGYNVAGDRILPDPITGLSDVSECAVYCNLQPTCQAYTYYVSTGECYVKSNLFAGSNDATEGATDLITCFRG</sequence>
<keyword evidence="4" id="KW-1185">Reference proteome</keyword>
<accession>A0A835Y0Y1</accession>
<feature type="region of interest" description="Disordered" evidence="1">
    <location>
        <begin position="964"/>
        <end position="1012"/>
    </location>
</feature>
<dbReference type="Gene3D" id="3.50.4.10">
    <property type="entry name" value="Hepatocyte Growth Factor"/>
    <property type="match status" value="1"/>
</dbReference>
<dbReference type="Proteomes" id="UP000612055">
    <property type="component" value="Unassembled WGS sequence"/>
</dbReference>
<dbReference type="Pfam" id="PF00024">
    <property type="entry name" value="PAN_1"/>
    <property type="match status" value="1"/>
</dbReference>
<name>A0A835Y0Y1_9CHLO</name>
<protein>
    <recommendedName>
        <fullName evidence="2">Apple domain-containing protein</fullName>
    </recommendedName>
</protein>
<evidence type="ECO:0000313" key="4">
    <source>
        <dbReference type="Proteomes" id="UP000612055"/>
    </source>
</evidence>
<dbReference type="PANTHER" id="PTHR45691:SF6">
    <property type="entry name" value="PROTEIN DIAPHANOUS"/>
    <property type="match status" value="1"/>
</dbReference>
<gene>
    <name evidence="3" type="ORF">HYH03_008638</name>
</gene>
<dbReference type="Pfam" id="PF05548">
    <property type="entry name" value="Peptidase_M11"/>
    <property type="match status" value="1"/>
</dbReference>
<dbReference type="InterPro" id="IPR003609">
    <property type="entry name" value="Pan_app"/>
</dbReference>
<evidence type="ECO:0000259" key="2">
    <source>
        <dbReference type="PROSITE" id="PS50948"/>
    </source>
</evidence>